<reference evidence="1" key="1">
    <citation type="submission" date="2012-04" db="EMBL/GenBank/DDBJ databases">
        <title>The Genome Sequence of Loa loa.</title>
        <authorList>
            <consortium name="The Broad Institute Genome Sequencing Platform"/>
            <consortium name="Broad Institute Genome Sequencing Center for Infectious Disease"/>
            <person name="Nutman T.B."/>
            <person name="Fink D.L."/>
            <person name="Russ C."/>
            <person name="Young S."/>
            <person name="Zeng Q."/>
            <person name="Gargeya S."/>
            <person name="Alvarado L."/>
            <person name="Berlin A."/>
            <person name="Chapman S.B."/>
            <person name="Chen Z."/>
            <person name="Freedman E."/>
            <person name="Gellesch M."/>
            <person name="Goldberg J."/>
            <person name="Griggs A."/>
            <person name="Gujja S."/>
            <person name="Heilman E.R."/>
            <person name="Heiman D."/>
            <person name="Howarth C."/>
            <person name="Mehta T."/>
            <person name="Neiman D."/>
            <person name="Pearson M."/>
            <person name="Roberts A."/>
            <person name="Saif S."/>
            <person name="Shea T."/>
            <person name="Shenoy N."/>
            <person name="Sisk P."/>
            <person name="Stolte C."/>
            <person name="Sykes S."/>
            <person name="White J."/>
            <person name="Yandava C."/>
            <person name="Haas B."/>
            <person name="Henn M.R."/>
            <person name="Nusbaum C."/>
            <person name="Birren B."/>
        </authorList>
    </citation>
    <scope>NUCLEOTIDE SEQUENCE [LARGE SCALE GENOMIC DNA]</scope>
</reference>
<evidence type="ECO:0000313" key="2">
    <source>
        <dbReference type="WBParaSite" id="EN70_1987"/>
    </source>
</evidence>
<sequence>MTTLITEMLTDDTFSFPKCFQGKRNAKIIRTYKMVPSYNNPIWPQEEFHQPNFAITDYGGMIRTGWIRIHHNGLTEGSVIMQRTRLYKRVIINQAGTITEPNE</sequence>
<protein>
    <submittedName>
        <fullName evidence="2">DUF1080 domain-containing protein</fullName>
    </submittedName>
</protein>
<reference evidence="2" key="2">
    <citation type="submission" date="2016-11" db="UniProtKB">
        <authorList>
            <consortium name="WormBaseParasite"/>
        </authorList>
    </citation>
    <scope>IDENTIFICATION</scope>
</reference>
<accession>A0A1I7VFH2</accession>
<proteinExistence type="predicted"/>
<name>A0A1I7VFH2_LOALO</name>
<dbReference type="AlphaFoldDB" id="A0A1I7VFH2"/>
<evidence type="ECO:0000313" key="1">
    <source>
        <dbReference type="Proteomes" id="UP000095285"/>
    </source>
</evidence>
<dbReference type="Proteomes" id="UP000095285">
    <property type="component" value="Unassembled WGS sequence"/>
</dbReference>
<keyword evidence="1" id="KW-1185">Reference proteome</keyword>
<dbReference type="WBParaSite" id="EN70_1987">
    <property type="protein sequence ID" value="EN70_1987"/>
    <property type="gene ID" value="EN70_1987"/>
</dbReference>
<organism evidence="1 2">
    <name type="scientific">Loa loa</name>
    <name type="common">Eye worm</name>
    <name type="synonym">Filaria loa</name>
    <dbReference type="NCBI Taxonomy" id="7209"/>
    <lineage>
        <taxon>Eukaryota</taxon>
        <taxon>Metazoa</taxon>
        <taxon>Ecdysozoa</taxon>
        <taxon>Nematoda</taxon>
        <taxon>Chromadorea</taxon>
        <taxon>Rhabditida</taxon>
        <taxon>Spirurina</taxon>
        <taxon>Spiruromorpha</taxon>
        <taxon>Filarioidea</taxon>
        <taxon>Onchocercidae</taxon>
        <taxon>Loa</taxon>
    </lineage>
</organism>